<dbReference type="OMA" id="DANNKCA"/>
<dbReference type="EMBL" id="GL435917">
    <property type="protein sequence ID" value="EFN72492.1"/>
    <property type="molecule type" value="Genomic_DNA"/>
</dbReference>
<feature type="coiled-coil region" evidence="1">
    <location>
        <begin position="429"/>
        <end position="581"/>
    </location>
</feature>
<accession>E2A244</accession>
<dbReference type="GO" id="GO:0007076">
    <property type="term" value="P:mitotic chromosome condensation"/>
    <property type="evidence" value="ECO:0007669"/>
    <property type="project" value="TreeGrafter"/>
</dbReference>
<dbReference type="Gene3D" id="1.10.287.1490">
    <property type="match status" value="1"/>
</dbReference>
<dbReference type="PANTHER" id="PTHR43941:SF1">
    <property type="entry name" value="STRUCTURAL MAINTENANCE OF CHROMOSOMES PROTEIN 2"/>
    <property type="match status" value="1"/>
</dbReference>
<dbReference type="STRING" id="104421.E2A244"/>
<dbReference type="GO" id="GO:0003682">
    <property type="term" value="F:chromatin binding"/>
    <property type="evidence" value="ECO:0007669"/>
    <property type="project" value="TreeGrafter"/>
</dbReference>
<name>E2A244_CAMFO</name>
<dbReference type="InParanoid" id="E2A244"/>
<dbReference type="GO" id="GO:0000796">
    <property type="term" value="C:condensin complex"/>
    <property type="evidence" value="ECO:0007669"/>
    <property type="project" value="TreeGrafter"/>
</dbReference>
<protein>
    <submittedName>
        <fullName evidence="2">Uncharacterized protein</fullName>
    </submittedName>
</protein>
<feature type="coiled-coil region" evidence="1">
    <location>
        <begin position="82"/>
        <end position="160"/>
    </location>
</feature>
<proteinExistence type="predicted"/>
<sequence>MSDGYLDDYLPVIAIDVAVEEKTRLAKMAVATLHKLHNMMQQMKDWRDDSAKLKSNIWRMKMALRADEDKNENDNQQIDPLIVHQRAEIIRLEQANDTLENEVTSLKDALTKAEEDIARVAVCEISDKIARIEDAFSNEKERLNDEILRLRKQLKEAEEGKTSIVLKLREKLNEFERGDRTIEAVFANAIGKIVETVVGLSEELVNVSENLYRFKTKNKNLHLKLDKLKAMLRLKCGSNTEYCKRIGELNNLAEQLMGEMGRLKVIRENANCGESPEDIPSVVRHVERLMNDLRNNLRSDREAIIAAGDPDCLKYMKKVVNLKVNLKVLSVELRRSNVPIHKRSYENVRYNKYLETASSLNNFLKEIDIEISKLKINPMDKHCRIGGISGSQYMTKIVELENIVKKSSAITAVIKQSPLEVINTNRKIMKELEDLIDRLCRRIKDLEIFDDRASLCERIAHLETLIMDLKLELMEKGKRINTLNDEYVNVKLLLEKNGKKYERIIDDIRDENKNLREDIKRRKQEILELSHEHEHFEQRVAEMQLMKVEIDVVRKKLQTLRDDKETLLRETEEMRNILQERDKEIEDIIIQRNALKGVLEAEVEDLKMKLGIASDENVKLRSIIEGLGKQEEPERLDKLKSSVEENVRENRDNGEYSRERARNLRDELKRLKAESNESEISLNEANERIGYLKCTLVKTVDDKTKLENEISDLKSNEQSLTYRLNVQTSADKETLKEFDKTMAENKALGSKVKQLENEKEQLEAELSKLKSEKGLPDRLMADANNKCATLQDQVNKFKSERNGLREKISEQETTVENLKFELKKAREELEDAAAKTARLLSENSRIVGDLDALSVRAIETEDRVRVLLTEKNELATRINELDDENVALRERLNKAEAENEYFSVELNKSRVENDKAKARNALLQVTCNERERDIGELAKERDDARERLNEIGNEYRILGNQLRIQRTKYEALRFAAAALHHENNDRKSLNLNKIDMLYPFAMDERGFADARNKVKYRQNYSDAMRTSIRVEIDEQRHGETELKVKSDTYTGHDDKVKIKDNPNGELKRLGTENKALKLERANLRSENPEITMELARTKDEFEGTLVWTKESNDEEIIGSILRKFDIVNILYRKEISNYFDDSKMFDDKERSTIAIDQLEVENRALKMKVDILRDSLNFSLMNSEKTKTDFSRATEEIQALKLELMNLRDEKATLRSRLEMFKKELNALKSEKMALKDELAASRKSNFDLRLRVNGLLSVNEKLKETNVELQGRLRDRLREINEHAAVASEKSSKCNFESILNEDLKKYNFPKKNLRTINREKRERFDCAFSNNPGLRSIEENLQHIEGQKLIS</sequence>
<dbReference type="GO" id="GO:0000785">
    <property type="term" value="C:chromatin"/>
    <property type="evidence" value="ECO:0007669"/>
    <property type="project" value="TreeGrafter"/>
</dbReference>
<keyword evidence="1" id="KW-0175">Coiled coil</keyword>
<evidence type="ECO:0000313" key="3">
    <source>
        <dbReference type="Proteomes" id="UP000000311"/>
    </source>
</evidence>
<evidence type="ECO:0000313" key="2">
    <source>
        <dbReference type="EMBL" id="EFN72492.1"/>
    </source>
</evidence>
<gene>
    <name evidence="2" type="ORF">EAG_13415</name>
</gene>
<organism evidence="3">
    <name type="scientific">Camponotus floridanus</name>
    <name type="common">Florida carpenter ant</name>
    <dbReference type="NCBI Taxonomy" id="104421"/>
    <lineage>
        <taxon>Eukaryota</taxon>
        <taxon>Metazoa</taxon>
        <taxon>Ecdysozoa</taxon>
        <taxon>Arthropoda</taxon>
        <taxon>Hexapoda</taxon>
        <taxon>Insecta</taxon>
        <taxon>Pterygota</taxon>
        <taxon>Neoptera</taxon>
        <taxon>Endopterygota</taxon>
        <taxon>Hymenoptera</taxon>
        <taxon>Apocrita</taxon>
        <taxon>Aculeata</taxon>
        <taxon>Formicoidea</taxon>
        <taxon>Formicidae</taxon>
        <taxon>Formicinae</taxon>
        <taxon>Camponotus</taxon>
    </lineage>
</organism>
<keyword evidence="3" id="KW-1185">Reference proteome</keyword>
<dbReference type="PANTHER" id="PTHR43941">
    <property type="entry name" value="STRUCTURAL MAINTENANCE OF CHROMOSOMES PROTEIN 2"/>
    <property type="match status" value="1"/>
</dbReference>
<evidence type="ECO:0000256" key="1">
    <source>
        <dbReference type="SAM" id="Coils"/>
    </source>
</evidence>
<dbReference type="Proteomes" id="UP000000311">
    <property type="component" value="Unassembled WGS sequence"/>
</dbReference>
<dbReference type="GO" id="GO:0000793">
    <property type="term" value="C:condensed chromosome"/>
    <property type="evidence" value="ECO:0007669"/>
    <property type="project" value="TreeGrafter"/>
</dbReference>
<reference evidence="2 3" key="1">
    <citation type="journal article" date="2010" name="Science">
        <title>Genomic comparison of the ants Camponotus floridanus and Harpegnathos saltator.</title>
        <authorList>
            <person name="Bonasio R."/>
            <person name="Zhang G."/>
            <person name="Ye C."/>
            <person name="Mutti N.S."/>
            <person name="Fang X."/>
            <person name="Qin N."/>
            <person name="Donahue G."/>
            <person name="Yang P."/>
            <person name="Li Q."/>
            <person name="Li C."/>
            <person name="Zhang P."/>
            <person name="Huang Z."/>
            <person name="Berger S.L."/>
            <person name="Reinberg D."/>
            <person name="Wang J."/>
            <person name="Liebig J."/>
        </authorList>
    </citation>
    <scope>NUCLEOTIDE SEQUENCE [LARGE SCALE GENOMIC DNA]</scope>
    <source>
        <strain evidence="3">C129</strain>
    </source>
</reference>
<feature type="coiled-coil region" evidence="1">
    <location>
        <begin position="654"/>
        <end position="961"/>
    </location>
</feature>
<dbReference type="OrthoDB" id="7631731at2759"/>
<feature type="coiled-coil region" evidence="1">
    <location>
        <begin position="1148"/>
        <end position="1280"/>
    </location>
</feature>